<dbReference type="PANTHER" id="PTHR24062">
    <property type="entry name" value="VOMERONASAL TYPE-1 RECEPTOR"/>
    <property type="match status" value="1"/>
</dbReference>
<reference evidence="16" key="2">
    <citation type="submission" date="2025-08" db="UniProtKB">
        <authorList>
            <consortium name="Ensembl"/>
        </authorList>
    </citation>
    <scope>IDENTIFICATION</scope>
    <source>
        <strain evidence="16">Glennie</strain>
    </source>
</reference>
<evidence type="ECO:0000313" key="17">
    <source>
        <dbReference type="Proteomes" id="UP000002279"/>
    </source>
</evidence>
<dbReference type="GO" id="GO:0007606">
    <property type="term" value="P:sensory perception of chemical stimulus"/>
    <property type="evidence" value="ECO:0007669"/>
    <property type="project" value="UniProtKB-ARBA"/>
</dbReference>
<evidence type="ECO:0000256" key="12">
    <source>
        <dbReference type="ARBA" id="ARBA00023224"/>
    </source>
</evidence>
<feature type="transmembrane region" description="Helical" evidence="13">
    <location>
        <begin position="230"/>
        <end position="251"/>
    </location>
</feature>
<dbReference type="PROSITE" id="PS50262">
    <property type="entry name" value="G_PROTEIN_RECEP_F1_2"/>
    <property type="match status" value="1"/>
</dbReference>
<feature type="compositionally biased region" description="Polar residues" evidence="14">
    <location>
        <begin position="314"/>
        <end position="323"/>
    </location>
</feature>
<comment type="function">
    <text evidence="1">Putative pheromone receptor.</text>
</comment>
<evidence type="ECO:0000256" key="5">
    <source>
        <dbReference type="ARBA" id="ARBA00022507"/>
    </source>
</evidence>
<sequence>MLGRDMALITCSITQTGIGLLGNLTLLTVYIRIFISRPQQKKSTDVILTQLTVINSVTLLSQGVPIMMFLFDVENSLGNFGCQIMVYTRRVTRALTICTTCLLSVFQAITISPSTSRWAQLKYQAPKCILPSFLFFWILHLFLYANLWRTTVANKNINLTISKYNLKYCSSVFWMSYLADVAFLSAITLRDIFFVFFMTWASVYMVIVLHQHQKKVQHIHSTSLSPKSSAETRATQTILLLVIFFVSIYWINTSITLSLNFVEEDIKLTDTVSYLIICYPSLCPWMLIGSDPRVPKPQCFLRKVRDLSPPSPLSEGQQTSSSPCPLPTAVW</sequence>
<comment type="subcellular location">
    <subcellularLocation>
        <location evidence="2 13">Cell membrane</location>
        <topology evidence="2 13">Multi-pass membrane protein</topology>
    </subcellularLocation>
</comment>
<evidence type="ECO:0000256" key="14">
    <source>
        <dbReference type="SAM" id="MobiDB-lite"/>
    </source>
</evidence>
<dbReference type="GO" id="GO:0016503">
    <property type="term" value="F:pheromone receptor activity"/>
    <property type="evidence" value="ECO:0007669"/>
    <property type="project" value="InterPro"/>
</dbReference>
<dbReference type="GeneTree" id="ENSGT00960000186612"/>
<evidence type="ECO:0000256" key="1">
    <source>
        <dbReference type="ARBA" id="ARBA00003878"/>
    </source>
</evidence>
<evidence type="ECO:0000259" key="15">
    <source>
        <dbReference type="PROSITE" id="PS50262"/>
    </source>
</evidence>
<evidence type="ECO:0000256" key="9">
    <source>
        <dbReference type="ARBA" id="ARBA00023136"/>
    </source>
</evidence>
<dbReference type="GO" id="GO:0005886">
    <property type="term" value="C:plasma membrane"/>
    <property type="evidence" value="ECO:0000318"/>
    <property type="project" value="GO_Central"/>
</dbReference>
<evidence type="ECO:0000256" key="4">
    <source>
        <dbReference type="ARBA" id="ARBA00022475"/>
    </source>
</evidence>
<reference evidence="16 17" key="1">
    <citation type="journal article" date="2008" name="Nature">
        <title>Genome analysis of the platypus reveals unique signatures of evolution.</title>
        <authorList>
            <person name="Warren W.C."/>
            <person name="Hillier L.W."/>
            <person name="Marshall Graves J.A."/>
            <person name="Birney E."/>
            <person name="Ponting C.P."/>
            <person name="Grutzner F."/>
            <person name="Belov K."/>
            <person name="Miller W."/>
            <person name="Clarke L."/>
            <person name="Chinwalla A.T."/>
            <person name="Yang S.P."/>
            <person name="Heger A."/>
            <person name="Locke D.P."/>
            <person name="Miethke P."/>
            <person name="Waters P.D."/>
            <person name="Veyrunes F."/>
            <person name="Fulton L."/>
            <person name="Fulton B."/>
            <person name="Graves T."/>
            <person name="Wallis J."/>
            <person name="Puente X.S."/>
            <person name="Lopez-Otin C."/>
            <person name="Ordonez G.R."/>
            <person name="Eichler E.E."/>
            <person name="Chen L."/>
            <person name="Cheng Z."/>
            <person name="Deakin J.E."/>
            <person name="Alsop A."/>
            <person name="Thompson K."/>
            <person name="Kirby P."/>
            <person name="Papenfuss A.T."/>
            <person name="Wakefield M.J."/>
            <person name="Olender T."/>
            <person name="Lancet D."/>
            <person name="Huttley G.A."/>
            <person name="Smit A.F."/>
            <person name="Pask A."/>
            <person name="Temple-Smith P."/>
            <person name="Batzer M.A."/>
            <person name="Walker J.A."/>
            <person name="Konkel M.K."/>
            <person name="Harris R.S."/>
            <person name="Whittington C.M."/>
            <person name="Wong E.S."/>
            <person name="Gemmell N.J."/>
            <person name="Buschiazzo E."/>
            <person name="Vargas Jentzsch I.M."/>
            <person name="Merkel A."/>
            <person name="Schmitz J."/>
            <person name="Zemann A."/>
            <person name="Churakov G."/>
            <person name="Kriegs J.O."/>
            <person name="Brosius J."/>
            <person name="Murchison E.P."/>
            <person name="Sachidanandam R."/>
            <person name="Smith C."/>
            <person name="Hannon G.J."/>
            <person name="Tsend-Ayush E."/>
            <person name="McMillan D."/>
            <person name="Attenborough R."/>
            <person name="Rens W."/>
            <person name="Ferguson-Smith M."/>
            <person name="Lefevre C.M."/>
            <person name="Sharp J.A."/>
            <person name="Nicholas K.R."/>
            <person name="Ray D.A."/>
            <person name="Kube M."/>
            <person name="Reinhardt R."/>
            <person name="Pringle T.H."/>
            <person name="Taylor J."/>
            <person name="Jones R.C."/>
            <person name="Nixon B."/>
            <person name="Dacheux J.L."/>
            <person name="Niwa H."/>
            <person name="Sekita Y."/>
            <person name="Huang X."/>
            <person name="Stark A."/>
            <person name="Kheradpour P."/>
            <person name="Kellis M."/>
            <person name="Flicek P."/>
            <person name="Chen Y."/>
            <person name="Webber C."/>
            <person name="Hardison R."/>
            <person name="Nelson J."/>
            <person name="Hallsworth-Pepin K."/>
            <person name="Delehaunty K."/>
            <person name="Markovic C."/>
            <person name="Minx P."/>
            <person name="Feng Y."/>
            <person name="Kremitzki C."/>
            <person name="Mitreva M."/>
            <person name="Glasscock J."/>
            <person name="Wylie T."/>
            <person name="Wohldmann P."/>
            <person name="Thiru P."/>
            <person name="Nhan M.N."/>
            <person name="Pohl C.S."/>
            <person name="Smith S.M."/>
            <person name="Hou S."/>
            <person name="Nefedov M."/>
            <person name="de Jong P.J."/>
            <person name="Renfree M.B."/>
            <person name="Mardis E.R."/>
            <person name="Wilson R.K."/>
        </authorList>
    </citation>
    <scope>NUCLEOTIDE SEQUENCE [LARGE SCALE GENOMIC DNA]</scope>
    <source>
        <strain evidence="16 17">Glennie</strain>
    </source>
</reference>
<evidence type="ECO:0000313" key="16">
    <source>
        <dbReference type="Ensembl" id="ENSOANP00000034320.1"/>
    </source>
</evidence>
<dbReference type="AlphaFoldDB" id="A0A6I8N032"/>
<dbReference type="Gene3D" id="1.20.1070.10">
    <property type="entry name" value="Rhodopsin 7-helix transmembrane proteins"/>
    <property type="match status" value="1"/>
</dbReference>
<dbReference type="Ensembl" id="ENSOANT00000068597.1">
    <property type="protein sequence ID" value="ENSOANP00000034320.1"/>
    <property type="gene ID" value="ENSOANG00000049637.1"/>
</dbReference>
<keyword evidence="4 13" id="KW-1003">Cell membrane</keyword>
<organism evidence="16 17">
    <name type="scientific">Ornithorhynchus anatinus</name>
    <name type="common">Duckbill platypus</name>
    <dbReference type="NCBI Taxonomy" id="9258"/>
    <lineage>
        <taxon>Eukaryota</taxon>
        <taxon>Metazoa</taxon>
        <taxon>Chordata</taxon>
        <taxon>Craniata</taxon>
        <taxon>Vertebrata</taxon>
        <taxon>Euteleostomi</taxon>
        <taxon>Mammalia</taxon>
        <taxon>Monotremata</taxon>
        <taxon>Ornithorhynchidae</taxon>
        <taxon>Ornithorhynchus</taxon>
    </lineage>
</organism>
<feature type="transmembrane region" description="Helical" evidence="13">
    <location>
        <begin position="7"/>
        <end position="35"/>
    </location>
</feature>
<comment type="similarity">
    <text evidence="3 13">Belongs to the G-protein coupled receptor 1 family.</text>
</comment>
<reference evidence="16" key="3">
    <citation type="submission" date="2025-09" db="UniProtKB">
        <authorList>
            <consortium name="Ensembl"/>
        </authorList>
    </citation>
    <scope>IDENTIFICATION</scope>
    <source>
        <strain evidence="16">Glennie</strain>
    </source>
</reference>
<feature type="domain" description="G-protein coupled receptors family 1 profile" evidence="15">
    <location>
        <begin position="22"/>
        <end position="287"/>
    </location>
</feature>
<keyword evidence="9 13" id="KW-0472">Membrane</keyword>
<evidence type="ECO:0000256" key="3">
    <source>
        <dbReference type="ARBA" id="ARBA00010663"/>
    </source>
</evidence>
<evidence type="ECO:0000256" key="2">
    <source>
        <dbReference type="ARBA" id="ARBA00004651"/>
    </source>
</evidence>
<dbReference type="GO" id="GO:0005550">
    <property type="term" value="F:pheromone binding"/>
    <property type="evidence" value="ECO:0000318"/>
    <property type="project" value="GO_Central"/>
</dbReference>
<evidence type="ECO:0000256" key="6">
    <source>
        <dbReference type="ARBA" id="ARBA00022692"/>
    </source>
</evidence>
<keyword evidence="5 13" id="KW-0589">Pheromone response</keyword>
<evidence type="ECO:0000256" key="11">
    <source>
        <dbReference type="ARBA" id="ARBA00023180"/>
    </source>
</evidence>
<keyword evidence="17" id="KW-1185">Reference proteome</keyword>
<dbReference type="FunFam" id="1.20.1070.10:FF:000033">
    <property type="entry name" value="Vomeronasal type-1 receptor"/>
    <property type="match status" value="1"/>
</dbReference>
<keyword evidence="10 13" id="KW-0675">Receptor</keyword>
<feature type="transmembrane region" description="Helical" evidence="13">
    <location>
        <begin position="91"/>
        <end position="109"/>
    </location>
</feature>
<feature type="transmembrane region" description="Helical" evidence="13">
    <location>
        <begin position="129"/>
        <end position="147"/>
    </location>
</feature>
<dbReference type="Pfam" id="PF03402">
    <property type="entry name" value="V1R"/>
    <property type="match status" value="1"/>
</dbReference>
<dbReference type="InterPro" id="IPR004072">
    <property type="entry name" value="Vmron_rcpt_1"/>
</dbReference>
<protein>
    <recommendedName>
        <fullName evidence="13">Vomeronasal type-1 receptor</fullName>
    </recommendedName>
</protein>
<proteinExistence type="inferred from homology"/>
<feature type="transmembrane region" description="Helical" evidence="13">
    <location>
        <begin position="168"/>
        <end position="186"/>
    </location>
</feature>
<feature type="transmembrane region" description="Helical" evidence="13">
    <location>
        <begin position="192"/>
        <end position="209"/>
    </location>
</feature>
<dbReference type="GO" id="GO:0019236">
    <property type="term" value="P:response to pheromone"/>
    <property type="evidence" value="ECO:0007669"/>
    <property type="project" value="UniProtKB-KW"/>
</dbReference>
<dbReference type="SUPFAM" id="SSF81321">
    <property type="entry name" value="Family A G protein-coupled receptor-like"/>
    <property type="match status" value="1"/>
</dbReference>
<name>A0A6I8N032_ORNAN</name>
<dbReference type="Proteomes" id="UP000002279">
    <property type="component" value="Chromosome X5"/>
</dbReference>
<dbReference type="InParanoid" id="A0A6I8N032"/>
<dbReference type="InterPro" id="IPR017452">
    <property type="entry name" value="GPCR_Rhodpsn_7TM"/>
</dbReference>
<keyword evidence="11" id="KW-0325">Glycoprotein</keyword>
<keyword evidence="6 13" id="KW-0812">Transmembrane</keyword>
<evidence type="ECO:0000256" key="8">
    <source>
        <dbReference type="ARBA" id="ARBA00023040"/>
    </source>
</evidence>
<evidence type="ECO:0000256" key="13">
    <source>
        <dbReference type="RuleBase" id="RU364061"/>
    </source>
</evidence>
<accession>A0A6I8N032</accession>
<dbReference type="PRINTS" id="PR01534">
    <property type="entry name" value="VOMERONASL1R"/>
</dbReference>
<evidence type="ECO:0000256" key="10">
    <source>
        <dbReference type="ARBA" id="ARBA00023170"/>
    </source>
</evidence>
<evidence type="ECO:0000256" key="7">
    <source>
        <dbReference type="ARBA" id="ARBA00022989"/>
    </source>
</evidence>
<feature type="region of interest" description="Disordered" evidence="14">
    <location>
        <begin position="308"/>
        <end position="331"/>
    </location>
</feature>
<keyword evidence="7 13" id="KW-1133">Transmembrane helix</keyword>
<keyword evidence="8 13" id="KW-0297">G-protein coupled receptor</keyword>
<keyword evidence="12 13" id="KW-0807">Transducer</keyword>